<dbReference type="Proteomes" id="UP001497525">
    <property type="component" value="Unassembled WGS sequence"/>
</dbReference>
<sequence length="414" mass="46805">MSSADFYEEMSKLYKRLHMNQAHRMKLMRTYSELICSKPHCIPEAISIDHTVSEELRKIYGLEQKIISLQESLKELREHFDLWLEKRPCRIQKLENKAYQEDDMRFCVNSIFFQAICLKRSVLDKSILPYGSESKAPNQATMEVFTSENFQDQELTDESKYYSSTGPFLSTKQDDESLHEIPSERGETNQRFQMDEGEVFQKVSTAYQTGCLVKPPIVVKLTGSGHKNALQGLGKANRTRRVRNSSSSSISSNANEENFLPMVNNPAPSEQGLNVDENKEIYQITSHTIQRSEGVSSAKPGHSCEDGETFREIFLSPGEDLTPHIIVSESPSQNSESPVTRASGKGMAYDEFLSATLMHDSNSEAPSGDRSDEREVEFGEALMFNYKKSEDQATNRNKVENTVNEVVPGKSFGN</sequence>
<evidence type="ECO:0000313" key="2">
    <source>
        <dbReference type="EMBL" id="CAL5135683.1"/>
    </source>
</evidence>
<dbReference type="AlphaFoldDB" id="A0AAV2TE94"/>
<feature type="region of interest" description="Disordered" evidence="1">
    <location>
        <begin position="233"/>
        <end position="253"/>
    </location>
</feature>
<evidence type="ECO:0000256" key="1">
    <source>
        <dbReference type="SAM" id="MobiDB-lite"/>
    </source>
</evidence>
<comment type="caution">
    <text evidence="2">The sequence shown here is derived from an EMBL/GenBank/DDBJ whole genome shotgun (WGS) entry which is preliminary data.</text>
</comment>
<dbReference type="EMBL" id="CAXLJL010000267">
    <property type="protein sequence ID" value="CAL5135683.1"/>
    <property type="molecule type" value="Genomic_DNA"/>
</dbReference>
<evidence type="ECO:0000313" key="3">
    <source>
        <dbReference type="Proteomes" id="UP001497525"/>
    </source>
</evidence>
<protein>
    <submittedName>
        <fullName evidence="2">Uncharacterized protein</fullName>
    </submittedName>
</protein>
<gene>
    <name evidence="2" type="ORF">CDAUBV1_LOCUS9804</name>
</gene>
<name>A0AAV2TE94_CALDB</name>
<feature type="region of interest" description="Disordered" evidence="1">
    <location>
        <begin position="389"/>
        <end position="414"/>
    </location>
</feature>
<feature type="compositionally biased region" description="Basic and acidic residues" evidence="1">
    <location>
        <begin position="389"/>
        <end position="399"/>
    </location>
</feature>
<organism evidence="2 3">
    <name type="scientific">Calicophoron daubneyi</name>
    <name type="common">Rumen fluke</name>
    <name type="synonym">Paramphistomum daubneyi</name>
    <dbReference type="NCBI Taxonomy" id="300641"/>
    <lineage>
        <taxon>Eukaryota</taxon>
        <taxon>Metazoa</taxon>
        <taxon>Spiralia</taxon>
        <taxon>Lophotrochozoa</taxon>
        <taxon>Platyhelminthes</taxon>
        <taxon>Trematoda</taxon>
        <taxon>Digenea</taxon>
        <taxon>Plagiorchiida</taxon>
        <taxon>Pronocephalata</taxon>
        <taxon>Paramphistomoidea</taxon>
        <taxon>Paramphistomidae</taxon>
        <taxon>Calicophoron</taxon>
    </lineage>
</organism>
<accession>A0AAV2TE94</accession>
<reference evidence="2" key="1">
    <citation type="submission" date="2024-06" db="EMBL/GenBank/DDBJ databases">
        <authorList>
            <person name="Liu X."/>
            <person name="Lenzi L."/>
            <person name="Haldenby T S."/>
            <person name="Uol C."/>
        </authorList>
    </citation>
    <scope>NUCLEOTIDE SEQUENCE</scope>
</reference>
<proteinExistence type="predicted"/>
<feature type="compositionally biased region" description="Low complexity" evidence="1">
    <location>
        <begin position="244"/>
        <end position="253"/>
    </location>
</feature>